<sequence length="746" mass="82661">MGFFDLNVPYETSEASKTARIKIVTKAMELGYSGIAYNRTMKGVMSDQDRCSIPLLSFSSLLSVAPSLASSVNFHRDLHGVPRVSPFRQYTRLTVCVDSPAQSHVLNSGNPVLKSYDLVAVRPLNQNAFDHACEKAEVHIISIDFAEKLPFRLKPHMIKTALERGVYFEIMYSDLIVDVQVRRQMIPNAKLLVDWTRGKSLILSSGASSVNELRGPYDVANLTSLLGLPMDRAKAAISQNCRNLVTNALKKKNFYKEAIRVELVPSNKMSDSEDPSSADWLKWDPISSGEGDLLLDDMARAFSETTQSTETVKVVDFTPTIDNLPSNSGASVAATKAIEAPVTISGESLKADGFHLCGIDKTSLDNAQTNSASAYEKSRWLGLSNDAANALSHYDQIRSPTKSTVETMKYLTDSNILSPLDGKERQGHQLEEPIVRSESYLTLPNEHLTCQMSDTSAFGTNLNGFCVADAKTDNVLDNSNHHAHPVGMKSKDFDEVLGAQDVLVGDRIEMDMDEQESKSSTENSLGIGQLREAGDHIQLNLTSDKRIEGPKVDHIPVHDFAHDRVVEDADLVHEPDLACSDDRKFEGCPSVANQEAQMEILMEHQGHDSADNEETLVLSGDTKRTESRDNSFAGSFLPQEELLTEEIKPEVASRSVHLTSVSSPSGTSSIGFCPFSFMFLTLTNFCFLKECHWGLRRQNIFLLDTGKCKTSLRMSRRPLVFPLKRFLNPVSFKRKAKRFRHKAKTA</sequence>
<dbReference type="Gene3D" id="3.20.20.140">
    <property type="entry name" value="Metal-dependent hydrolases"/>
    <property type="match status" value="1"/>
</dbReference>
<evidence type="ECO:0000256" key="5">
    <source>
        <dbReference type="ARBA" id="ARBA00023242"/>
    </source>
</evidence>
<keyword evidence="3" id="KW-0819">tRNA processing</keyword>
<evidence type="ECO:0000313" key="7">
    <source>
        <dbReference type="Proteomes" id="UP001159364"/>
    </source>
</evidence>
<proteinExistence type="inferred from homology"/>
<comment type="caution">
    <text evidence="6">The sequence shown here is derived from an EMBL/GenBank/DDBJ whole genome shotgun (WGS) entry which is preliminary data.</text>
</comment>
<keyword evidence="4" id="KW-0378">Hydrolase</keyword>
<dbReference type="SUPFAM" id="SSF89550">
    <property type="entry name" value="PHP domain-like"/>
    <property type="match status" value="1"/>
</dbReference>
<gene>
    <name evidence="6" type="ORF">K2173_016480</name>
</gene>
<dbReference type="EMBL" id="JAIWQS010000011">
    <property type="protein sequence ID" value="KAJ8751298.1"/>
    <property type="molecule type" value="Genomic_DNA"/>
</dbReference>
<evidence type="ECO:0000256" key="2">
    <source>
        <dbReference type="ARBA" id="ARBA00007331"/>
    </source>
</evidence>
<evidence type="ECO:0000256" key="4">
    <source>
        <dbReference type="ARBA" id="ARBA00022801"/>
    </source>
</evidence>
<dbReference type="Proteomes" id="UP001159364">
    <property type="component" value="Linkage Group LG11"/>
</dbReference>
<dbReference type="InterPro" id="IPR016195">
    <property type="entry name" value="Pol/histidinol_Pase-like"/>
</dbReference>
<dbReference type="GO" id="GO:0005655">
    <property type="term" value="C:nucleolar ribonuclease P complex"/>
    <property type="evidence" value="ECO:0007669"/>
    <property type="project" value="TreeGrafter"/>
</dbReference>
<name>A0AAV8SGW3_9ROSI</name>
<reference evidence="6 7" key="1">
    <citation type="submission" date="2021-09" db="EMBL/GenBank/DDBJ databases">
        <title>Genomic insights and catalytic innovation underlie evolution of tropane alkaloids biosynthesis.</title>
        <authorList>
            <person name="Wang Y.-J."/>
            <person name="Tian T."/>
            <person name="Huang J.-P."/>
            <person name="Huang S.-X."/>
        </authorList>
    </citation>
    <scope>NUCLEOTIDE SEQUENCE [LARGE SCALE GENOMIC DNA]</scope>
    <source>
        <strain evidence="6">KIB-2018</strain>
        <tissue evidence="6">Leaf</tissue>
    </source>
</reference>
<organism evidence="6 7">
    <name type="scientific">Erythroxylum novogranatense</name>
    <dbReference type="NCBI Taxonomy" id="1862640"/>
    <lineage>
        <taxon>Eukaryota</taxon>
        <taxon>Viridiplantae</taxon>
        <taxon>Streptophyta</taxon>
        <taxon>Embryophyta</taxon>
        <taxon>Tracheophyta</taxon>
        <taxon>Spermatophyta</taxon>
        <taxon>Magnoliopsida</taxon>
        <taxon>eudicotyledons</taxon>
        <taxon>Gunneridae</taxon>
        <taxon>Pentapetalae</taxon>
        <taxon>rosids</taxon>
        <taxon>fabids</taxon>
        <taxon>Malpighiales</taxon>
        <taxon>Erythroxylaceae</taxon>
        <taxon>Erythroxylum</taxon>
    </lineage>
</organism>
<dbReference type="AlphaFoldDB" id="A0AAV8SGW3"/>
<dbReference type="Pfam" id="PF01876">
    <property type="entry name" value="RNase_P_p30"/>
    <property type="match status" value="1"/>
</dbReference>
<dbReference type="GO" id="GO:0008033">
    <property type="term" value="P:tRNA processing"/>
    <property type="evidence" value="ECO:0007669"/>
    <property type="project" value="UniProtKB-KW"/>
</dbReference>
<comment type="similarity">
    <text evidence="2">Belongs to the eukaryotic/archaeal RNase P protein component 3 family.</text>
</comment>
<keyword evidence="5" id="KW-0539">Nucleus</keyword>
<protein>
    <submittedName>
        <fullName evidence="6">Uncharacterized protein</fullName>
    </submittedName>
</protein>
<comment type="subcellular location">
    <subcellularLocation>
        <location evidence="1">Nucleus</location>
    </subcellularLocation>
</comment>
<evidence type="ECO:0000256" key="1">
    <source>
        <dbReference type="ARBA" id="ARBA00004123"/>
    </source>
</evidence>
<dbReference type="GO" id="GO:0003723">
    <property type="term" value="F:RNA binding"/>
    <property type="evidence" value="ECO:0007669"/>
    <property type="project" value="TreeGrafter"/>
</dbReference>
<dbReference type="GO" id="GO:0016787">
    <property type="term" value="F:hydrolase activity"/>
    <property type="evidence" value="ECO:0007669"/>
    <property type="project" value="UniProtKB-KW"/>
</dbReference>
<dbReference type="PANTHER" id="PTHR13031">
    <property type="entry name" value="RIBONUCLEASE P SUBUNIT P30"/>
    <property type="match status" value="1"/>
</dbReference>
<dbReference type="PANTHER" id="PTHR13031:SF0">
    <property type="entry name" value="RIBONUCLEASE P PROTEIN SUBUNIT P30"/>
    <property type="match status" value="1"/>
</dbReference>
<keyword evidence="7" id="KW-1185">Reference proteome</keyword>
<dbReference type="InterPro" id="IPR002738">
    <property type="entry name" value="RNase_P_p30"/>
</dbReference>
<dbReference type="FunFam" id="3.20.20.140:FF:000044">
    <property type="entry name" value="Polymerase/histidinol phosphatase-like protein"/>
    <property type="match status" value="1"/>
</dbReference>
<evidence type="ECO:0000256" key="3">
    <source>
        <dbReference type="ARBA" id="ARBA00022694"/>
    </source>
</evidence>
<evidence type="ECO:0000313" key="6">
    <source>
        <dbReference type="EMBL" id="KAJ8751298.1"/>
    </source>
</evidence>
<accession>A0AAV8SGW3</accession>